<dbReference type="eggNOG" id="ENOG502S6S0">
    <property type="taxonomic scope" value="Eukaryota"/>
</dbReference>
<dbReference type="AlphaFoldDB" id="B7G7G9"/>
<reference evidence="1 2" key="1">
    <citation type="journal article" date="2008" name="Nature">
        <title>The Phaeodactylum genome reveals the evolutionary history of diatom genomes.</title>
        <authorList>
            <person name="Bowler C."/>
            <person name="Allen A.E."/>
            <person name="Badger J.H."/>
            <person name="Grimwood J."/>
            <person name="Jabbari K."/>
            <person name="Kuo A."/>
            <person name="Maheswari U."/>
            <person name="Martens C."/>
            <person name="Maumus F."/>
            <person name="Otillar R.P."/>
            <person name="Rayko E."/>
            <person name="Salamov A."/>
            <person name="Vandepoele K."/>
            <person name="Beszteri B."/>
            <person name="Gruber A."/>
            <person name="Heijde M."/>
            <person name="Katinka M."/>
            <person name="Mock T."/>
            <person name="Valentin K."/>
            <person name="Verret F."/>
            <person name="Berges J.A."/>
            <person name="Brownlee C."/>
            <person name="Cadoret J.P."/>
            <person name="Chiovitti A."/>
            <person name="Choi C.J."/>
            <person name="Coesel S."/>
            <person name="De Martino A."/>
            <person name="Detter J.C."/>
            <person name="Durkin C."/>
            <person name="Falciatore A."/>
            <person name="Fournet J."/>
            <person name="Haruta M."/>
            <person name="Huysman M.J."/>
            <person name="Jenkins B.D."/>
            <person name="Jiroutova K."/>
            <person name="Jorgensen R.E."/>
            <person name="Joubert Y."/>
            <person name="Kaplan A."/>
            <person name="Kroger N."/>
            <person name="Kroth P.G."/>
            <person name="La Roche J."/>
            <person name="Lindquist E."/>
            <person name="Lommer M."/>
            <person name="Martin-Jezequel V."/>
            <person name="Lopez P.J."/>
            <person name="Lucas S."/>
            <person name="Mangogna M."/>
            <person name="McGinnis K."/>
            <person name="Medlin L.K."/>
            <person name="Montsant A."/>
            <person name="Oudot-Le Secq M.P."/>
            <person name="Napoli C."/>
            <person name="Obornik M."/>
            <person name="Parker M.S."/>
            <person name="Petit J.L."/>
            <person name="Porcel B.M."/>
            <person name="Poulsen N."/>
            <person name="Robison M."/>
            <person name="Rychlewski L."/>
            <person name="Rynearson T.A."/>
            <person name="Schmutz J."/>
            <person name="Shapiro H."/>
            <person name="Siaut M."/>
            <person name="Stanley M."/>
            <person name="Sussman M.R."/>
            <person name="Taylor A.R."/>
            <person name="Vardi A."/>
            <person name="von Dassow P."/>
            <person name="Vyverman W."/>
            <person name="Willis A."/>
            <person name="Wyrwicz L.S."/>
            <person name="Rokhsar D.S."/>
            <person name="Weissenbach J."/>
            <person name="Armbrust E.V."/>
            <person name="Green B.R."/>
            <person name="Van de Peer Y."/>
            <person name="Grigoriev I.V."/>
        </authorList>
    </citation>
    <scope>NUCLEOTIDE SEQUENCE [LARGE SCALE GENOMIC DNA]</scope>
    <source>
        <strain evidence="1 2">CCAP 1055/1</strain>
    </source>
</reference>
<sequence length="315" mass="34616">MLDNDVVQLKRSKNGAIQRVRVEKESNVIQLAAQLGALYQQAWRKPWTWPPKSRLLSAWKPSKNAGLVSGKCNDPKDWMLPEKYCDTTGVVYASSFSAMDAAVGEVMRFLQSKTVGAADSTGLVTALRNRLVRALPSRKLPNNNNNNNKAAFARLVACARKTELEETKNKPYKIDRKFLFCVLVVGNAELAPLAIAKAIAMAQDMLASRRAQQVVVVAGDNISGETLLPWLGCGFRALGATTTAATVEDAALPFNRRRLGMLLGAGGIGMVLKTELSMVKCQRLLPYPFWVKARLLAVQYGMERHWTANTLVPNS</sequence>
<dbReference type="STRING" id="556484.B7G7G9"/>
<gene>
    <name evidence="1" type="ORF">PHATRDRAFT_38977</name>
</gene>
<dbReference type="SUPFAM" id="SSF53901">
    <property type="entry name" value="Thiolase-like"/>
    <property type="match status" value="1"/>
</dbReference>
<dbReference type="EMBL" id="CM000620">
    <property type="protein sequence ID" value="EEC45231.1"/>
    <property type="molecule type" value="Genomic_DNA"/>
</dbReference>
<dbReference type="HOGENOM" id="CLU_777221_0_0_1"/>
<name>B7G7G9_PHATC</name>
<dbReference type="InParanoid" id="B7G7G9"/>
<proteinExistence type="predicted"/>
<dbReference type="RefSeq" id="XP_002183013.1">
    <property type="nucleotide sequence ID" value="XM_002182977.1"/>
</dbReference>
<organism evidence="1 2">
    <name type="scientific">Phaeodactylum tricornutum (strain CCAP 1055/1)</name>
    <dbReference type="NCBI Taxonomy" id="556484"/>
    <lineage>
        <taxon>Eukaryota</taxon>
        <taxon>Sar</taxon>
        <taxon>Stramenopiles</taxon>
        <taxon>Ochrophyta</taxon>
        <taxon>Bacillariophyta</taxon>
        <taxon>Bacillariophyceae</taxon>
        <taxon>Bacillariophycidae</taxon>
        <taxon>Naviculales</taxon>
        <taxon>Phaeodactylaceae</taxon>
        <taxon>Phaeodactylum</taxon>
    </lineage>
</organism>
<evidence type="ECO:0000313" key="1">
    <source>
        <dbReference type="EMBL" id="EEC45231.1"/>
    </source>
</evidence>
<dbReference type="Proteomes" id="UP000000759">
    <property type="component" value="Chromosome 18"/>
</dbReference>
<dbReference type="OrthoDB" id="1269963at2759"/>
<dbReference type="GeneID" id="7194693"/>
<dbReference type="KEGG" id="pti:PHATRDRAFT_38977"/>
<dbReference type="PaxDb" id="2850-Phatr38977"/>
<evidence type="ECO:0000313" key="2">
    <source>
        <dbReference type="Proteomes" id="UP000000759"/>
    </source>
</evidence>
<accession>B7G7G9</accession>
<protein>
    <submittedName>
        <fullName evidence="1">Uncharacterized protein</fullName>
    </submittedName>
</protein>
<dbReference type="GO" id="GO:0016746">
    <property type="term" value="F:acyltransferase activity"/>
    <property type="evidence" value="ECO:0007669"/>
    <property type="project" value="InterPro"/>
</dbReference>
<dbReference type="InterPro" id="IPR016039">
    <property type="entry name" value="Thiolase-like"/>
</dbReference>
<keyword evidence="2" id="KW-1185">Reference proteome</keyword>
<dbReference type="Gene3D" id="3.40.47.10">
    <property type="match status" value="1"/>
</dbReference>
<reference evidence="2" key="2">
    <citation type="submission" date="2008-08" db="EMBL/GenBank/DDBJ databases">
        <authorList>
            <consortium name="Diatom Consortium"/>
            <person name="Grigoriev I."/>
            <person name="Grimwood J."/>
            <person name="Kuo A."/>
            <person name="Otillar R.P."/>
            <person name="Salamov A."/>
            <person name="Detter J.C."/>
            <person name="Lindquist E."/>
            <person name="Shapiro H."/>
            <person name="Lucas S."/>
            <person name="Glavina del Rio T."/>
            <person name="Pitluck S."/>
            <person name="Rokhsar D."/>
            <person name="Bowler C."/>
        </authorList>
    </citation>
    <scope>GENOME REANNOTATION</scope>
    <source>
        <strain evidence="2">CCAP 1055/1</strain>
    </source>
</reference>